<evidence type="ECO:0000313" key="1">
    <source>
        <dbReference type="EMBL" id="PRP90323.1"/>
    </source>
</evidence>
<organism evidence="1 2">
    <name type="scientific">Enhygromyxa salina</name>
    <dbReference type="NCBI Taxonomy" id="215803"/>
    <lineage>
        <taxon>Bacteria</taxon>
        <taxon>Pseudomonadati</taxon>
        <taxon>Myxococcota</taxon>
        <taxon>Polyangia</taxon>
        <taxon>Nannocystales</taxon>
        <taxon>Nannocystaceae</taxon>
        <taxon>Enhygromyxa</taxon>
    </lineage>
</organism>
<protein>
    <submittedName>
        <fullName evidence="1">Uncharacterized protein</fullName>
    </submittedName>
</protein>
<dbReference type="EMBL" id="PVNK01000285">
    <property type="protein sequence ID" value="PRP90323.1"/>
    <property type="molecule type" value="Genomic_DNA"/>
</dbReference>
<dbReference type="RefSeq" id="WP_106395727.1">
    <property type="nucleotide sequence ID" value="NZ_PVNK01000285.1"/>
</dbReference>
<gene>
    <name evidence="1" type="ORF">ENSA5_65700</name>
</gene>
<reference evidence="1 2" key="1">
    <citation type="submission" date="2018-03" db="EMBL/GenBank/DDBJ databases">
        <title>Draft Genome Sequences of the Obligatory Marine Myxobacteria Enhygromyxa salina SWB005.</title>
        <authorList>
            <person name="Poehlein A."/>
            <person name="Moghaddam J.A."/>
            <person name="Harms H."/>
            <person name="Alanjari M."/>
            <person name="Koenig G.M."/>
            <person name="Daniel R."/>
            <person name="Schaeberle T.F."/>
        </authorList>
    </citation>
    <scope>NUCLEOTIDE SEQUENCE [LARGE SCALE GENOMIC DNA]</scope>
    <source>
        <strain evidence="1 2">SWB005</strain>
    </source>
</reference>
<name>A0A2S9XBT9_9BACT</name>
<dbReference type="OrthoDB" id="5500667at2"/>
<proteinExistence type="predicted"/>
<keyword evidence="2" id="KW-1185">Reference proteome</keyword>
<sequence>MRCHAYQLPSEVYRALEAQILEALADASLEQLGYLLGDHDLKVELLSGEWRVLFEAARDISYQVVKLGERRARMAISPDELSELVTLLRSPERQVDWAPISFGLAELVDALPVGMDLVGLVIVEEDDDWMWRESTHEIIAIRPEVYSLIEPHMHELIKIGDFGALARLAGDHCEGAIEFSNQRWFDLGQAIVTHAPELIPVIEATVSPPDVYTSVREALSLVADPRTQPSLDAWLRVHSDGHQYALFFRDIRREVE</sequence>
<accession>A0A2S9XBT9</accession>
<comment type="caution">
    <text evidence="1">The sequence shown here is derived from an EMBL/GenBank/DDBJ whole genome shotgun (WGS) entry which is preliminary data.</text>
</comment>
<evidence type="ECO:0000313" key="2">
    <source>
        <dbReference type="Proteomes" id="UP000237968"/>
    </source>
</evidence>
<dbReference type="Proteomes" id="UP000237968">
    <property type="component" value="Unassembled WGS sequence"/>
</dbReference>
<dbReference type="AlphaFoldDB" id="A0A2S9XBT9"/>